<accession>A0A8T9SUS6</accession>
<gene>
    <name evidence="2" type="ORF">MUN82_11265</name>
</gene>
<keyword evidence="1" id="KW-0812">Transmembrane</keyword>
<evidence type="ECO:0000313" key="2">
    <source>
        <dbReference type="EMBL" id="UOR03526.1"/>
    </source>
</evidence>
<organism evidence="2 3">
    <name type="scientific">Hymenobacter aerilatus</name>
    <dbReference type="NCBI Taxonomy" id="2932251"/>
    <lineage>
        <taxon>Bacteria</taxon>
        <taxon>Pseudomonadati</taxon>
        <taxon>Bacteroidota</taxon>
        <taxon>Cytophagia</taxon>
        <taxon>Cytophagales</taxon>
        <taxon>Hymenobacteraceae</taxon>
        <taxon>Hymenobacter</taxon>
    </lineage>
</organism>
<keyword evidence="3" id="KW-1185">Reference proteome</keyword>
<keyword evidence="1" id="KW-0472">Membrane</keyword>
<dbReference type="EMBL" id="CP095053">
    <property type="protein sequence ID" value="UOR03526.1"/>
    <property type="molecule type" value="Genomic_DNA"/>
</dbReference>
<keyword evidence="1" id="KW-1133">Transmembrane helix</keyword>
<evidence type="ECO:0000313" key="3">
    <source>
        <dbReference type="Proteomes" id="UP000829925"/>
    </source>
</evidence>
<dbReference type="Proteomes" id="UP000829925">
    <property type="component" value="Chromosome"/>
</dbReference>
<name>A0A8T9SUS6_9BACT</name>
<feature type="transmembrane region" description="Helical" evidence="1">
    <location>
        <begin position="12"/>
        <end position="30"/>
    </location>
</feature>
<protein>
    <submittedName>
        <fullName evidence="2">Uncharacterized protein</fullName>
    </submittedName>
</protein>
<evidence type="ECO:0000256" key="1">
    <source>
        <dbReference type="SAM" id="Phobius"/>
    </source>
</evidence>
<dbReference type="KEGG" id="haei:MUN82_11265"/>
<sequence>MLEFKETQKMTQWWLWLLLAGVVGIWVWGITQQIILGHPFGNHPMSNTGLLVSAIFPLAIVAFFYSLTLTTTVNAQGIRLHYAPLTSTQLIWDDIREAEVVRYRFVGYGIRASPTYGMVYNAKGNTGLLIHKKNGEKFLLGTQQPERLMQTVNHFISIDYTSPKVSTPSV</sequence>
<dbReference type="RefSeq" id="WP_245090201.1">
    <property type="nucleotide sequence ID" value="NZ_CP095053.1"/>
</dbReference>
<feature type="transmembrane region" description="Helical" evidence="1">
    <location>
        <begin position="50"/>
        <end position="69"/>
    </location>
</feature>
<dbReference type="AlphaFoldDB" id="A0A8T9SUS6"/>
<proteinExistence type="predicted"/>
<reference evidence="2 3" key="1">
    <citation type="submission" date="2022-04" db="EMBL/GenBank/DDBJ databases">
        <title>Hymenobacter sp. isolated from the air.</title>
        <authorList>
            <person name="Won M."/>
            <person name="Lee C.-M."/>
            <person name="Woen H.-Y."/>
            <person name="Kwon S.-W."/>
        </authorList>
    </citation>
    <scope>NUCLEOTIDE SEQUENCE [LARGE SCALE GENOMIC DNA]</scope>
    <source>
        <strain evidence="3">5413 J-13</strain>
    </source>
</reference>